<organism evidence="1 2">
    <name type="scientific">Mytilus galloprovincialis</name>
    <name type="common">Mediterranean mussel</name>
    <dbReference type="NCBI Taxonomy" id="29158"/>
    <lineage>
        <taxon>Eukaryota</taxon>
        <taxon>Metazoa</taxon>
        <taxon>Spiralia</taxon>
        <taxon>Lophotrochozoa</taxon>
        <taxon>Mollusca</taxon>
        <taxon>Bivalvia</taxon>
        <taxon>Autobranchia</taxon>
        <taxon>Pteriomorphia</taxon>
        <taxon>Mytilida</taxon>
        <taxon>Mytiloidea</taxon>
        <taxon>Mytilidae</taxon>
        <taxon>Mytilinae</taxon>
        <taxon>Mytilus</taxon>
    </lineage>
</organism>
<dbReference type="EMBL" id="UYJE01000687">
    <property type="protein sequence ID" value="VDH95385.1"/>
    <property type="molecule type" value="Genomic_DNA"/>
</dbReference>
<comment type="caution">
    <text evidence="1">The sequence shown here is derived from an EMBL/GenBank/DDBJ whole genome shotgun (WGS) entry which is preliminary data.</text>
</comment>
<keyword evidence="2" id="KW-1185">Reference proteome</keyword>
<dbReference type="SUPFAM" id="SSF51445">
    <property type="entry name" value="(Trans)glycosidases"/>
    <property type="match status" value="1"/>
</dbReference>
<accession>A0A8B6BT99</accession>
<evidence type="ECO:0000313" key="2">
    <source>
        <dbReference type="Proteomes" id="UP000596742"/>
    </source>
</evidence>
<dbReference type="InterPro" id="IPR017853">
    <property type="entry name" value="GH"/>
</dbReference>
<proteinExistence type="predicted"/>
<dbReference type="OrthoDB" id="6058391at2759"/>
<dbReference type="Gene3D" id="2.60.120.1200">
    <property type="match status" value="1"/>
</dbReference>
<evidence type="ECO:0000313" key="1">
    <source>
        <dbReference type="EMBL" id="VDH95385.1"/>
    </source>
</evidence>
<dbReference type="Proteomes" id="UP000596742">
    <property type="component" value="Unassembled WGS sequence"/>
</dbReference>
<evidence type="ECO:0008006" key="3">
    <source>
        <dbReference type="Google" id="ProtNLM"/>
    </source>
</evidence>
<dbReference type="AlphaFoldDB" id="A0A8B6BT99"/>
<sequence length="507" mass="57677">MIMEIKGLNWPHWMDTSQHGGKFPNNLDAGAEFIVLLLKSIKQCTDGIIPRYFEVINEPDAAWKYISWSTVIDFHRIVAQKLKSQFPGIKVGGPTKNTEVSGSDKNDFRVWGFSRQFLDMSLDHLDFFSFHPYNFVVVEGSNYRWEGMNEARLVAFMDTVENYAYQKKGHSVPLIISEYGLAGIRGMDENKASPFIDWAYINQHISHMFTYLNYRHVVDLAVGFLLSYETYLGQASLHYSLFHGDGSKANAAKAYQFWHHVYYSHKFLRIDSSFDNKERKISPLAMGNPDNGDIVVLLQNYDRSQARVKLNFDHHWFTPSSGISHCHYLNSHKEPVLDEWKSMHVSNGYVTVPADGSCIFVFKAKYNFQNIHTIKETTYYGNKMIMGIKKDCAICIFSCASCTYAASANVNIKSLGNVQYARLRIGVSLPGNSGVNPVPKTVLINNHHVTAHYQLFEPGRGHEGSRWESFEYQIPVNFLTSNSNEVKVEFNQSGGYVSTVALVIARS</sequence>
<name>A0A8B6BT99_MYTGA</name>
<reference evidence="1" key="1">
    <citation type="submission" date="2018-11" db="EMBL/GenBank/DDBJ databases">
        <authorList>
            <person name="Alioto T."/>
            <person name="Alioto T."/>
        </authorList>
    </citation>
    <scope>NUCLEOTIDE SEQUENCE</scope>
</reference>
<protein>
    <recommendedName>
        <fullName evidence="3">Asl1-like glycosyl hydrolase catalytic domain-containing protein</fullName>
    </recommendedName>
</protein>
<gene>
    <name evidence="1" type="ORF">MGAL_10B053340</name>
</gene>
<dbReference type="Gene3D" id="3.20.20.80">
    <property type="entry name" value="Glycosidases"/>
    <property type="match status" value="1"/>
</dbReference>